<evidence type="ECO:0000313" key="2">
    <source>
        <dbReference type="EMBL" id="VDP60419.1"/>
    </source>
</evidence>
<feature type="compositionally biased region" description="Low complexity" evidence="1">
    <location>
        <begin position="57"/>
        <end position="68"/>
    </location>
</feature>
<keyword evidence="3" id="KW-1185">Reference proteome</keyword>
<feature type="region of interest" description="Disordered" evidence="1">
    <location>
        <begin position="1"/>
        <end position="39"/>
    </location>
</feature>
<dbReference type="Proteomes" id="UP000269396">
    <property type="component" value="Unassembled WGS sequence"/>
</dbReference>
<feature type="compositionally biased region" description="Polar residues" evidence="1">
    <location>
        <begin position="74"/>
        <end position="87"/>
    </location>
</feature>
<gene>
    <name evidence="2" type="ORF">SMTD_LOCUS12239</name>
</gene>
<feature type="region of interest" description="Disordered" evidence="1">
    <location>
        <begin position="56"/>
        <end position="123"/>
    </location>
</feature>
<evidence type="ECO:0000313" key="3">
    <source>
        <dbReference type="Proteomes" id="UP000269396"/>
    </source>
</evidence>
<organism evidence="2 3">
    <name type="scientific">Schistosoma mattheei</name>
    <dbReference type="NCBI Taxonomy" id="31246"/>
    <lineage>
        <taxon>Eukaryota</taxon>
        <taxon>Metazoa</taxon>
        <taxon>Spiralia</taxon>
        <taxon>Lophotrochozoa</taxon>
        <taxon>Platyhelminthes</taxon>
        <taxon>Trematoda</taxon>
        <taxon>Digenea</taxon>
        <taxon>Strigeidida</taxon>
        <taxon>Schistosomatoidea</taxon>
        <taxon>Schistosomatidae</taxon>
        <taxon>Schistosoma</taxon>
    </lineage>
</organism>
<evidence type="ECO:0000256" key="1">
    <source>
        <dbReference type="SAM" id="MobiDB-lite"/>
    </source>
</evidence>
<proteinExistence type="predicted"/>
<reference evidence="2 3" key="1">
    <citation type="submission" date="2018-11" db="EMBL/GenBank/DDBJ databases">
        <authorList>
            <consortium name="Pathogen Informatics"/>
        </authorList>
    </citation>
    <scope>NUCLEOTIDE SEQUENCE [LARGE SCALE GENOMIC DNA]</scope>
    <source>
        <strain>Denwood</strain>
        <strain evidence="3">Zambia</strain>
    </source>
</reference>
<protein>
    <submittedName>
        <fullName evidence="2">Uncharacterized protein</fullName>
    </submittedName>
</protein>
<accession>A0A183PD03</accession>
<dbReference type="EMBL" id="UZAL01032240">
    <property type="protein sequence ID" value="VDP60419.1"/>
    <property type="molecule type" value="Genomic_DNA"/>
</dbReference>
<sequence>MFESECRFGSAGRRMPTLFDPIGPPHSSQENRANHSDISRWSMISNLNRRLNRIARSSSYPQSSPVSQEFLDWQTRQRPSQVTPSNNRPKKKDYSQQRTIRTSDDWDASDNENPMNAPNDLVRQVNEIKQVFIENEISTNGRSTS</sequence>
<dbReference type="AlphaFoldDB" id="A0A183PD03"/>
<dbReference type="STRING" id="31246.A0A183PD03"/>
<name>A0A183PD03_9TREM</name>